<keyword evidence="8 9" id="KW-0472">Membrane</keyword>
<evidence type="ECO:0000256" key="9">
    <source>
        <dbReference type="HAMAP-Rule" id="MF_01129"/>
    </source>
</evidence>
<evidence type="ECO:0000256" key="8">
    <source>
        <dbReference type="ARBA" id="ARBA00023136"/>
    </source>
</evidence>
<accession>A0ABS9Q4F7</accession>
<feature type="transmembrane region" description="Helical" evidence="9">
    <location>
        <begin position="762"/>
        <end position="779"/>
    </location>
</feature>
<evidence type="ECO:0000256" key="1">
    <source>
        <dbReference type="ARBA" id="ARBA00004127"/>
    </source>
</evidence>
<keyword evidence="7 9" id="KW-0406">Ion transport</keyword>
<feature type="transmembrane region" description="Helical" evidence="9">
    <location>
        <begin position="40"/>
        <end position="62"/>
    </location>
</feature>
<reference evidence="11 12" key="1">
    <citation type="submission" date="2022-02" db="EMBL/GenBank/DDBJ databases">
        <title>Uncovering new skin microbiome diversity through culturing and metagenomics.</title>
        <authorList>
            <person name="Conlan S."/>
            <person name="Deming C."/>
            <person name="Nisc Comparative Sequencing Program N."/>
            <person name="Segre J.A."/>
        </authorList>
    </citation>
    <scope>NUCLEOTIDE SEQUENCE [LARGE SCALE GENOMIC DNA]</scope>
    <source>
        <strain evidence="11 12">ACRQZ</strain>
    </source>
</reference>
<name>A0ABS9Q4F7_9MICO</name>
<feature type="transmembrane region" description="Helical" evidence="9">
    <location>
        <begin position="369"/>
        <end position="395"/>
    </location>
</feature>
<comment type="caution">
    <text evidence="11">The sequence shown here is derived from an EMBL/GenBank/DDBJ whole genome shotgun (WGS) entry which is preliminary data.</text>
</comment>
<feature type="transmembrane region" description="Helical" evidence="9">
    <location>
        <begin position="576"/>
        <end position="595"/>
    </location>
</feature>
<comment type="cofactor">
    <cofactor evidence="9">
        <name>Mg(2+)</name>
        <dbReference type="ChEBI" id="CHEBI:18420"/>
    </cofactor>
</comment>
<protein>
    <recommendedName>
        <fullName evidence="9">K(+)-insensitive pyrophosphate-energized proton pump</fullName>
        <ecNumber evidence="9">7.1.3.1</ecNumber>
    </recommendedName>
    <alternativeName>
        <fullName evidence="9">Membrane-bound proton-translocating pyrophosphatase</fullName>
    </alternativeName>
    <alternativeName>
        <fullName evidence="9">Pyrophosphate-energized inorganic pyrophosphatase</fullName>
        <shortName evidence="9">H(+)-PPase</shortName>
    </alternativeName>
</protein>
<keyword evidence="12" id="KW-1185">Reference proteome</keyword>
<dbReference type="NCBIfam" id="NF001950">
    <property type="entry name" value="PRK00733.1-1"/>
    <property type="match status" value="1"/>
</dbReference>
<keyword evidence="11" id="KW-0378">Hydrolase</keyword>
<proteinExistence type="inferred from homology"/>
<dbReference type="PIRSF" id="PIRSF001265">
    <property type="entry name" value="H+-PPase"/>
    <property type="match status" value="1"/>
</dbReference>
<dbReference type="PANTHER" id="PTHR31998">
    <property type="entry name" value="K(+)-INSENSITIVE PYROPHOSPHATE-ENERGIZED PROTON PUMP"/>
    <property type="match status" value="1"/>
</dbReference>
<dbReference type="RefSeq" id="WP_239265124.1">
    <property type="nucleotide sequence ID" value="NZ_JAKRCV010000044.1"/>
</dbReference>
<dbReference type="Pfam" id="PF03030">
    <property type="entry name" value="H_PPase"/>
    <property type="match status" value="1"/>
</dbReference>
<keyword evidence="9" id="KW-1003">Cell membrane</keyword>
<feature type="transmembrane region" description="Helical" evidence="9">
    <location>
        <begin position="297"/>
        <end position="318"/>
    </location>
</feature>
<sequence length="811" mass="86273">MQVDTVLAPPLRVPAAGEADLHLPDLGSVDFLGGISGHSLLMGGIVVCLLGLVFGFVTYGQLRRLPVHESMHEVSELIYRTCKAYLVQQGRFLLMLWVFIAAVIVAYFAFLMHYSVGRVLVVLAFSLVGMGGSYAVAWFGIRVNTFANSRTAFAALRGKPYPVYEIPMKSGMSIGMALISVELLMMLVIMLFVPGSLAGACFIGFAVGESLGASALRIAGGIFTKIADIGSDLMKIAFKIKEDDARNPGVIADCTGDNAGDSVGPSADGFETYGVTGVALITFILLAVPDPATQVKLLVWIFVIRAVMIIASGLSYAGNQVMAGRRYAHRDRMNFETPLSALVWLTSAVCIALTYLTSWALIADLGTGLWWQLATIVSCGTLAGALIPELVKVFTSTHSRHVREVVTSSRQGGASLDILSGLVAGNFSAYWLGIAIVGLMGGAYLISTIALGALMIAPAVFAFGLVAFGFLGMGPVTIAVDSYGPVTDNAQSVYELSVIEDIPGVAEQIRAEHGFDVEWERAKYLLEENDGAGNTFKATAKPVLIGTAVVGSTTMIFSIIMALTGGRTEEMVNLSLMHPPFLLGLITGGATIYWFTGASIQAVTTGAYRAVEFIKDNIHLDGATKASDEDSTRVVEICTQYAQKGMLNMFLGVFFSTLAFAFVEPFFFIGYLISIALFGLYQAIFMADAGGAWDNAKKVVEVDLHAKGTALHDATIVGDTVGDPYKDTSSVALNPVIKFTTLFGLLAVELAVQLAASSGTGLTHSLAAVFFVISAYFVYRSFYGMRISDGTGTEDERAEPPAREGARPAAV</sequence>
<feature type="transmembrane region" description="Helical" evidence="9">
    <location>
        <begin position="736"/>
        <end position="756"/>
    </location>
</feature>
<feature type="region of interest" description="Disordered" evidence="10">
    <location>
        <begin position="790"/>
        <end position="811"/>
    </location>
</feature>
<gene>
    <name evidence="9" type="primary">hppA</name>
    <name evidence="11" type="ORF">MHL29_12800</name>
</gene>
<evidence type="ECO:0000256" key="5">
    <source>
        <dbReference type="ARBA" id="ARBA00022967"/>
    </source>
</evidence>
<comment type="subunit">
    <text evidence="9">Homodimer.</text>
</comment>
<evidence type="ECO:0000256" key="6">
    <source>
        <dbReference type="ARBA" id="ARBA00022989"/>
    </source>
</evidence>
<feature type="compositionally biased region" description="Basic and acidic residues" evidence="10">
    <location>
        <begin position="794"/>
        <end position="811"/>
    </location>
</feature>
<dbReference type="HAMAP" id="MF_01129">
    <property type="entry name" value="PPase_energized_pump"/>
    <property type="match status" value="1"/>
</dbReference>
<keyword evidence="6 9" id="KW-1133">Transmembrane helix</keyword>
<dbReference type="InterPro" id="IPR004131">
    <property type="entry name" value="PPase-energised_H-pump"/>
</dbReference>
<keyword evidence="3 9" id="KW-0812">Transmembrane</keyword>
<keyword evidence="5 9" id="KW-1278">Translocase</keyword>
<evidence type="ECO:0000256" key="3">
    <source>
        <dbReference type="ARBA" id="ARBA00022692"/>
    </source>
</evidence>
<feature type="transmembrane region" description="Helical" evidence="9">
    <location>
        <begin position="443"/>
        <end position="471"/>
    </location>
</feature>
<evidence type="ECO:0000313" key="11">
    <source>
        <dbReference type="EMBL" id="MCG7322756.1"/>
    </source>
</evidence>
<evidence type="ECO:0000256" key="2">
    <source>
        <dbReference type="ARBA" id="ARBA00022448"/>
    </source>
</evidence>
<feature type="transmembrane region" description="Helical" evidence="9">
    <location>
        <begin position="669"/>
        <end position="687"/>
    </location>
</feature>
<feature type="site" description="Determinant of potassium independence" evidence="9">
    <location>
        <position position="537"/>
    </location>
</feature>
<comment type="caution">
    <text evidence="9">Lacks conserved residue(s) required for the propagation of feature annotation.</text>
</comment>
<dbReference type="EMBL" id="JAKRCV010000044">
    <property type="protein sequence ID" value="MCG7322756.1"/>
    <property type="molecule type" value="Genomic_DNA"/>
</dbReference>
<dbReference type="EC" id="7.1.3.1" evidence="9"/>
<evidence type="ECO:0000256" key="10">
    <source>
        <dbReference type="SAM" id="MobiDB-lite"/>
    </source>
</evidence>
<comment type="subcellular location">
    <subcellularLocation>
        <location evidence="9">Cell membrane</location>
        <topology evidence="9">Multi-pass membrane protein</topology>
    </subcellularLocation>
    <subcellularLocation>
        <location evidence="1">Endomembrane system</location>
        <topology evidence="1">Multi-pass membrane protein</topology>
    </subcellularLocation>
</comment>
<feature type="transmembrane region" description="Helical" evidence="9">
    <location>
        <begin position="339"/>
        <end position="363"/>
    </location>
</feature>
<keyword evidence="2 9" id="KW-0813">Transport</keyword>
<feature type="transmembrane region" description="Helical" evidence="9">
    <location>
        <begin position="92"/>
        <end position="114"/>
    </location>
</feature>
<keyword evidence="4 9" id="KW-0460">Magnesium</keyword>
<comment type="catalytic activity">
    <reaction evidence="9">
        <text>diphosphate + H2O + H(+)(in) = 2 phosphate + 2 H(+)(out)</text>
        <dbReference type="Rhea" id="RHEA:13973"/>
        <dbReference type="ChEBI" id="CHEBI:15377"/>
        <dbReference type="ChEBI" id="CHEBI:15378"/>
        <dbReference type="ChEBI" id="CHEBI:33019"/>
        <dbReference type="ChEBI" id="CHEBI:43474"/>
        <dbReference type="EC" id="7.1.3.1"/>
    </reaction>
</comment>
<evidence type="ECO:0000313" key="12">
    <source>
        <dbReference type="Proteomes" id="UP001521931"/>
    </source>
</evidence>
<keyword evidence="9" id="KW-0375">Hydrogen ion transport</keyword>
<organism evidence="11 12">
    <name type="scientific">Arsenicicoccus bolidensis</name>
    <dbReference type="NCBI Taxonomy" id="229480"/>
    <lineage>
        <taxon>Bacteria</taxon>
        <taxon>Bacillati</taxon>
        <taxon>Actinomycetota</taxon>
        <taxon>Actinomycetes</taxon>
        <taxon>Micrococcales</taxon>
        <taxon>Intrasporangiaceae</taxon>
        <taxon>Arsenicicoccus</taxon>
    </lineage>
</organism>
<feature type="transmembrane region" description="Helical" evidence="9">
    <location>
        <begin position="177"/>
        <end position="207"/>
    </location>
</feature>
<feature type="transmembrane region" description="Helical" evidence="9">
    <location>
        <begin position="543"/>
        <end position="564"/>
    </location>
</feature>
<evidence type="ECO:0000256" key="7">
    <source>
        <dbReference type="ARBA" id="ARBA00023065"/>
    </source>
</evidence>
<dbReference type="Proteomes" id="UP001521931">
    <property type="component" value="Unassembled WGS sequence"/>
</dbReference>
<dbReference type="GO" id="GO:0004427">
    <property type="term" value="F:inorganic diphosphate phosphatase activity"/>
    <property type="evidence" value="ECO:0007669"/>
    <property type="project" value="UniProtKB-EC"/>
</dbReference>
<evidence type="ECO:0000256" key="4">
    <source>
        <dbReference type="ARBA" id="ARBA00022842"/>
    </source>
</evidence>
<feature type="transmembrane region" description="Helical" evidence="9">
    <location>
        <begin position="120"/>
        <end position="141"/>
    </location>
</feature>
<comment type="similarity">
    <text evidence="9">Belongs to the H(+)-translocating pyrophosphatase (TC 3.A.10) family. K(+)-insensitive subfamily.</text>
</comment>
<comment type="function">
    <text evidence="9">Proton pump that utilizes the energy of pyrophosphate hydrolysis as the driving force for proton movement across the membrane. Generates a proton motive force.</text>
</comment>